<evidence type="ECO:0000313" key="3">
    <source>
        <dbReference type="Proteomes" id="UP000075886"/>
    </source>
</evidence>
<dbReference type="EnsemblMetazoa" id="AFAF003158-RA">
    <property type="protein sequence ID" value="AFAF003158-PA"/>
    <property type="gene ID" value="AFAF003158"/>
</dbReference>
<feature type="signal peptide" evidence="1">
    <location>
        <begin position="1"/>
        <end position="19"/>
    </location>
</feature>
<dbReference type="STRING" id="69004.A0A182Q4Y4"/>
<sequence>MSLLPCVILFVTVVGVTVADPTVGDQYKNPYTREDDDTLLCVKDMGCLGSKDRLSKEDMDFLKSHTRYDETTIKEWYRGFKRSTEDDKKDIRVRDTHRFGSPVM</sequence>
<accession>A0A182Q4Y4</accession>
<protein>
    <submittedName>
        <fullName evidence="2">Uncharacterized protein</fullName>
    </submittedName>
</protein>
<dbReference type="EMBL" id="AXCN02000543">
    <property type="status" value="NOT_ANNOTATED_CDS"/>
    <property type="molecule type" value="Genomic_DNA"/>
</dbReference>
<dbReference type="VEuPathDB" id="VectorBase:AFAF003158"/>
<dbReference type="Gene3D" id="1.10.238.10">
    <property type="entry name" value="EF-hand"/>
    <property type="match status" value="1"/>
</dbReference>
<feature type="chain" id="PRO_5008132216" evidence="1">
    <location>
        <begin position="20"/>
        <end position="104"/>
    </location>
</feature>
<proteinExistence type="predicted"/>
<organism evidence="2 3">
    <name type="scientific">Anopheles farauti</name>
    <dbReference type="NCBI Taxonomy" id="69004"/>
    <lineage>
        <taxon>Eukaryota</taxon>
        <taxon>Metazoa</taxon>
        <taxon>Ecdysozoa</taxon>
        <taxon>Arthropoda</taxon>
        <taxon>Hexapoda</taxon>
        <taxon>Insecta</taxon>
        <taxon>Pterygota</taxon>
        <taxon>Neoptera</taxon>
        <taxon>Endopterygota</taxon>
        <taxon>Diptera</taxon>
        <taxon>Nematocera</taxon>
        <taxon>Culicoidea</taxon>
        <taxon>Culicidae</taxon>
        <taxon>Anophelinae</taxon>
        <taxon>Anopheles</taxon>
    </lineage>
</organism>
<evidence type="ECO:0000313" key="2">
    <source>
        <dbReference type="EnsemblMetazoa" id="AFAF003158-PA"/>
    </source>
</evidence>
<reference evidence="3" key="1">
    <citation type="submission" date="2014-01" db="EMBL/GenBank/DDBJ databases">
        <title>The Genome Sequence of Anopheles farauti FAR1 (V2).</title>
        <authorList>
            <consortium name="The Broad Institute Genomics Platform"/>
            <person name="Neafsey D.E."/>
            <person name="Besansky N."/>
            <person name="Howell P."/>
            <person name="Walton C."/>
            <person name="Young S.K."/>
            <person name="Zeng Q."/>
            <person name="Gargeya S."/>
            <person name="Fitzgerald M."/>
            <person name="Haas B."/>
            <person name="Abouelleil A."/>
            <person name="Allen A.W."/>
            <person name="Alvarado L."/>
            <person name="Arachchi H.M."/>
            <person name="Berlin A.M."/>
            <person name="Chapman S.B."/>
            <person name="Gainer-Dewar J."/>
            <person name="Goldberg J."/>
            <person name="Griggs A."/>
            <person name="Gujja S."/>
            <person name="Hansen M."/>
            <person name="Howarth C."/>
            <person name="Imamovic A."/>
            <person name="Ireland A."/>
            <person name="Larimer J."/>
            <person name="McCowan C."/>
            <person name="Murphy C."/>
            <person name="Pearson M."/>
            <person name="Poon T.W."/>
            <person name="Priest M."/>
            <person name="Roberts A."/>
            <person name="Saif S."/>
            <person name="Shea T."/>
            <person name="Sisk P."/>
            <person name="Sykes S."/>
            <person name="Wortman J."/>
            <person name="Nusbaum C."/>
            <person name="Birren B."/>
        </authorList>
    </citation>
    <scope>NUCLEOTIDE SEQUENCE [LARGE SCALE GENOMIC DNA]</scope>
    <source>
        <strain evidence="3">FAR1</strain>
    </source>
</reference>
<evidence type="ECO:0000256" key="1">
    <source>
        <dbReference type="SAM" id="SignalP"/>
    </source>
</evidence>
<reference evidence="2" key="2">
    <citation type="submission" date="2020-05" db="UniProtKB">
        <authorList>
            <consortium name="EnsemblMetazoa"/>
        </authorList>
    </citation>
    <scope>IDENTIFICATION</scope>
    <source>
        <strain evidence="2">FAR1</strain>
    </source>
</reference>
<name>A0A182Q4Y4_9DIPT</name>
<dbReference type="AlphaFoldDB" id="A0A182Q4Y4"/>
<dbReference type="Proteomes" id="UP000075886">
    <property type="component" value="Unassembled WGS sequence"/>
</dbReference>
<keyword evidence="1" id="KW-0732">Signal</keyword>
<keyword evidence="3" id="KW-1185">Reference proteome</keyword>